<protein>
    <submittedName>
        <fullName evidence="1">Uncharacterized protein</fullName>
    </submittedName>
</protein>
<dbReference type="Proteomes" id="UP001469553">
    <property type="component" value="Unassembled WGS sequence"/>
</dbReference>
<name>A0ABV0XT16_9TELE</name>
<proteinExistence type="predicted"/>
<comment type="caution">
    <text evidence="1">The sequence shown here is derived from an EMBL/GenBank/DDBJ whole genome shotgun (WGS) entry which is preliminary data.</text>
</comment>
<accession>A0ABV0XT16</accession>
<reference evidence="1 2" key="1">
    <citation type="submission" date="2021-06" db="EMBL/GenBank/DDBJ databases">
        <authorList>
            <person name="Palmer J.M."/>
        </authorList>
    </citation>
    <scope>NUCLEOTIDE SEQUENCE [LARGE SCALE GENOMIC DNA]</scope>
    <source>
        <strain evidence="1 2">AS_MEX2019</strain>
        <tissue evidence="1">Muscle</tissue>
    </source>
</reference>
<keyword evidence="2" id="KW-1185">Reference proteome</keyword>
<evidence type="ECO:0000313" key="1">
    <source>
        <dbReference type="EMBL" id="MEQ2284605.1"/>
    </source>
</evidence>
<gene>
    <name evidence="1" type="ORF">AMECASPLE_023362</name>
</gene>
<sequence length="119" mass="12791">MPPKWAVPRDTEGQGQVWGWAEGVKQGCGQEDEQGDAGSFATDSFEVEDISPPLSQEFEEGFVEALSDRAAGSIADSAMPEVAAAKAAGHRMGPVSECKSAVNSMYKAVKNFQRVFIYM</sequence>
<organism evidence="1 2">
    <name type="scientific">Ameca splendens</name>
    <dbReference type="NCBI Taxonomy" id="208324"/>
    <lineage>
        <taxon>Eukaryota</taxon>
        <taxon>Metazoa</taxon>
        <taxon>Chordata</taxon>
        <taxon>Craniata</taxon>
        <taxon>Vertebrata</taxon>
        <taxon>Euteleostomi</taxon>
        <taxon>Actinopterygii</taxon>
        <taxon>Neopterygii</taxon>
        <taxon>Teleostei</taxon>
        <taxon>Neoteleostei</taxon>
        <taxon>Acanthomorphata</taxon>
        <taxon>Ovalentaria</taxon>
        <taxon>Atherinomorphae</taxon>
        <taxon>Cyprinodontiformes</taxon>
        <taxon>Goodeidae</taxon>
        <taxon>Ameca</taxon>
    </lineage>
</organism>
<dbReference type="EMBL" id="JAHRIP010011548">
    <property type="protein sequence ID" value="MEQ2284605.1"/>
    <property type="molecule type" value="Genomic_DNA"/>
</dbReference>
<evidence type="ECO:0000313" key="2">
    <source>
        <dbReference type="Proteomes" id="UP001469553"/>
    </source>
</evidence>